<evidence type="ECO:0000313" key="2">
    <source>
        <dbReference type="EMBL" id="PWG61698.1"/>
    </source>
</evidence>
<dbReference type="EMBL" id="QFFI01000028">
    <property type="protein sequence ID" value="PWG61698.1"/>
    <property type="molecule type" value="Genomic_DNA"/>
</dbReference>
<evidence type="ECO:0000256" key="1">
    <source>
        <dbReference type="SAM" id="MobiDB-lite"/>
    </source>
</evidence>
<feature type="region of interest" description="Disordered" evidence="1">
    <location>
        <begin position="509"/>
        <end position="540"/>
    </location>
</feature>
<evidence type="ECO:0008006" key="4">
    <source>
        <dbReference type="Google" id="ProtNLM"/>
    </source>
</evidence>
<protein>
    <recommendedName>
        <fullName evidence="4">Asparagine synthetase domain-containing protein</fullName>
    </recommendedName>
</protein>
<evidence type="ECO:0000313" key="3">
    <source>
        <dbReference type="Proteomes" id="UP000245474"/>
    </source>
</evidence>
<proteinExistence type="predicted"/>
<dbReference type="Proteomes" id="UP000245474">
    <property type="component" value="Unassembled WGS sequence"/>
</dbReference>
<name>A0A2U2MY06_9GAMM</name>
<reference evidence="2 3" key="1">
    <citation type="submission" date="2018-05" db="EMBL/GenBank/DDBJ databases">
        <title>Spiribacter halobius sp. nov., a moderately halophilic bacterium isolated from marine solar saltern.</title>
        <authorList>
            <person name="Zheng W.-S."/>
            <person name="Lu D.-C."/>
            <person name="Du Z.-J."/>
        </authorList>
    </citation>
    <scope>NUCLEOTIDE SEQUENCE [LARGE SCALE GENOMIC DNA]</scope>
    <source>
        <strain evidence="2 3">E85</strain>
    </source>
</reference>
<keyword evidence="3" id="KW-1185">Reference proteome</keyword>
<comment type="caution">
    <text evidence="2">The sequence shown here is derived from an EMBL/GenBank/DDBJ whole genome shotgun (WGS) entry which is preliminary data.</text>
</comment>
<accession>A0A2U2MY06</accession>
<gene>
    <name evidence="2" type="ORF">DEM34_15165</name>
</gene>
<sequence length="540" mass="60513">MFRIRYEARPHWPRLAWLAEFRTGCRTVTIHHGPWVECQDDWCCEATWPGPFAEGDFDRTDLVAGTGVRLRRGHVALVAAGNTVDRLQWVRCRGRWLVSNSLVCLLHATGLRPIITWPHYPHRFNTIIRGIRRYERKLPVAGDQIYLNYFDNLHWDGTELHAVEKPGAGRTFACFVAYRDFLSGSLAAILENAGSPARLHALTPLSTISTGYDSTCVSALLRDLGVTRALSLRTPNGRDDGQQLSRLLGMEATTARNTDWRHLELPEAAFLAANAIGSDVQIAAFSESLAGSVLFTGHYGDPMWDRDTPHTRGEITRTDVAGMSMTEYRLHAGFLHCPPAYFAARSAPAIKAISNSPEMRPWDVGGDYNRPICRRIAEEAGLPRELFGTRKSYTAQWLTTSPAFLSASGRRLYADWLARHRSAWLRQARIPPTCNAQWDRARQRALLASGRAVGRLPGVHRARHLPPLAALLRAGDWRGGVPPLLGMRRHLFPWAMHETIKAYRDRAISKEQRSSHASSQYSDDATKELPTSIRACSSKS</sequence>
<organism evidence="2 3">
    <name type="scientific">Sediminicurvatus halobius</name>
    <dbReference type="NCBI Taxonomy" id="2182432"/>
    <lineage>
        <taxon>Bacteria</taxon>
        <taxon>Pseudomonadati</taxon>
        <taxon>Pseudomonadota</taxon>
        <taxon>Gammaproteobacteria</taxon>
        <taxon>Chromatiales</taxon>
        <taxon>Ectothiorhodospiraceae</taxon>
        <taxon>Sediminicurvatus</taxon>
    </lineage>
</organism>
<dbReference type="AlphaFoldDB" id="A0A2U2MY06"/>